<feature type="region of interest" description="Disordered" evidence="2">
    <location>
        <begin position="71"/>
        <end position="95"/>
    </location>
</feature>
<dbReference type="InterPro" id="IPR003593">
    <property type="entry name" value="AAA+_ATPase"/>
</dbReference>
<dbReference type="SUPFAM" id="SSF52540">
    <property type="entry name" value="P-loop containing nucleoside triphosphate hydrolases"/>
    <property type="match status" value="1"/>
</dbReference>
<dbReference type="InterPro" id="IPR027417">
    <property type="entry name" value="P-loop_NTPase"/>
</dbReference>
<dbReference type="SMART" id="SM00382">
    <property type="entry name" value="AAA"/>
    <property type="match status" value="1"/>
</dbReference>
<dbReference type="EMBL" id="JAUJYO010000020">
    <property type="protein sequence ID" value="KAK1286238.1"/>
    <property type="molecule type" value="Genomic_DNA"/>
</dbReference>
<evidence type="ECO:0000256" key="1">
    <source>
        <dbReference type="ARBA" id="ARBA00022723"/>
    </source>
</evidence>
<evidence type="ECO:0000313" key="4">
    <source>
        <dbReference type="EMBL" id="KAK1286238.1"/>
    </source>
</evidence>
<organism evidence="4 5">
    <name type="scientific">Acorus calamus</name>
    <name type="common">Sweet flag</name>
    <dbReference type="NCBI Taxonomy" id="4465"/>
    <lineage>
        <taxon>Eukaryota</taxon>
        <taxon>Viridiplantae</taxon>
        <taxon>Streptophyta</taxon>
        <taxon>Embryophyta</taxon>
        <taxon>Tracheophyta</taxon>
        <taxon>Spermatophyta</taxon>
        <taxon>Magnoliopsida</taxon>
        <taxon>Liliopsida</taxon>
        <taxon>Acoraceae</taxon>
        <taxon>Acorus</taxon>
    </lineage>
</organism>
<evidence type="ECO:0000313" key="5">
    <source>
        <dbReference type="Proteomes" id="UP001180020"/>
    </source>
</evidence>
<dbReference type="AlphaFoldDB" id="A0AAV9CD78"/>
<dbReference type="InterPro" id="IPR020568">
    <property type="entry name" value="Ribosomal_Su5_D2-typ_SF"/>
</dbReference>
<feature type="compositionally biased region" description="Basic and acidic residues" evidence="2">
    <location>
        <begin position="221"/>
        <end position="247"/>
    </location>
</feature>
<dbReference type="Pfam" id="PF18073">
    <property type="entry name" value="Zn_ribbon_LapB"/>
    <property type="match status" value="1"/>
</dbReference>
<dbReference type="PANTHER" id="PTHR32472:SF10">
    <property type="entry name" value="DNA REPAIR PROTEIN RADA-LIKE PROTEIN"/>
    <property type="match status" value="1"/>
</dbReference>
<feature type="region of interest" description="Disordered" evidence="2">
    <location>
        <begin position="135"/>
        <end position="177"/>
    </location>
</feature>
<proteinExistence type="predicted"/>
<feature type="region of interest" description="Disordered" evidence="2">
    <location>
        <begin position="221"/>
        <end position="256"/>
    </location>
</feature>
<keyword evidence="1" id="KW-0479">Metal-binding</keyword>
<dbReference type="Gene3D" id="3.40.50.300">
    <property type="entry name" value="P-loop containing nucleotide triphosphate hydrolases"/>
    <property type="match status" value="2"/>
</dbReference>
<dbReference type="GO" id="GO:0000725">
    <property type="term" value="P:recombinational repair"/>
    <property type="evidence" value="ECO:0007669"/>
    <property type="project" value="TreeGrafter"/>
</dbReference>
<reference evidence="4" key="1">
    <citation type="journal article" date="2023" name="Nat. Commun.">
        <title>Diploid and tetraploid genomes of Acorus and the evolution of monocots.</title>
        <authorList>
            <person name="Ma L."/>
            <person name="Liu K.W."/>
            <person name="Li Z."/>
            <person name="Hsiao Y.Y."/>
            <person name="Qi Y."/>
            <person name="Fu T."/>
            <person name="Tang G.D."/>
            <person name="Zhang D."/>
            <person name="Sun W.H."/>
            <person name="Liu D.K."/>
            <person name="Li Y."/>
            <person name="Chen G.Z."/>
            <person name="Liu X.D."/>
            <person name="Liao X.Y."/>
            <person name="Jiang Y.T."/>
            <person name="Yu X."/>
            <person name="Hao Y."/>
            <person name="Huang J."/>
            <person name="Zhao X.W."/>
            <person name="Ke S."/>
            <person name="Chen Y.Y."/>
            <person name="Wu W.L."/>
            <person name="Hsu J.L."/>
            <person name="Lin Y.F."/>
            <person name="Huang M.D."/>
            <person name="Li C.Y."/>
            <person name="Huang L."/>
            <person name="Wang Z.W."/>
            <person name="Zhao X."/>
            <person name="Zhong W.Y."/>
            <person name="Peng D.H."/>
            <person name="Ahmad S."/>
            <person name="Lan S."/>
            <person name="Zhang J.S."/>
            <person name="Tsai W.C."/>
            <person name="Van de Peer Y."/>
            <person name="Liu Z.J."/>
        </authorList>
    </citation>
    <scope>NUCLEOTIDE SEQUENCE</scope>
    <source>
        <strain evidence="4">CP</strain>
    </source>
</reference>
<gene>
    <name evidence="4" type="ORF">QJS10_CPB20g00562</name>
</gene>
<evidence type="ECO:0000259" key="3">
    <source>
        <dbReference type="SMART" id="SM00382"/>
    </source>
</evidence>
<protein>
    <recommendedName>
        <fullName evidence="3">AAA+ ATPase domain-containing protein</fullName>
    </recommendedName>
</protein>
<reference evidence="4" key="2">
    <citation type="submission" date="2023-06" db="EMBL/GenBank/DDBJ databases">
        <authorList>
            <person name="Ma L."/>
            <person name="Liu K.-W."/>
            <person name="Li Z."/>
            <person name="Hsiao Y.-Y."/>
            <person name="Qi Y."/>
            <person name="Fu T."/>
            <person name="Tang G."/>
            <person name="Zhang D."/>
            <person name="Sun W.-H."/>
            <person name="Liu D.-K."/>
            <person name="Li Y."/>
            <person name="Chen G.-Z."/>
            <person name="Liu X.-D."/>
            <person name="Liao X.-Y."/>
            <person name="Jiang Y.-T."/>
            <person name="Yu X."/>
            <person name="Hao Y."/>
            <person name="Huang J."/>
            <person name="Zhao X.-W."/>
            <person name="Ke S."/>
            <person name="Chen Y.-Y."/>
            <person name="Wu W.-L."/>
            <person name="Hsu J.-L."/>
            <person name="Lin Y.-F."/>
            <person name="Huang M.-D."/>
            <person name="Li C.-Y."/>
            <person name="Huang L."/>
            <person name="Wang Z.-W."/>
            <person name="Zhao X."/>
            <person name="Zhong W.-Y."/>
            <person name="Peng D.-H."/>
            <person name="Ahmad S."/>
            <person name="Lan S."/>
            <person name="Zhang J.-S."/>
            <person name="Tsai W.-C."/>
            <person name="Van De Peer Y."/>
            <person name="Liu Z.-J."/>
        </authorList>
    </citation>
    <scope>NUCLEOTIDE SEQUENCE</scope>
    <source>
        <strain evidence="4">CP</strain>
        <tissue evidence="4">Leaves</tissue>
    </source>
</reference>
<comment type="caution">
    <text evidence="4">The sequence shown here is derived from an EMBL/GenBank/DDBJ whole genome shotgun (WGS) entry which is preliminary data.</text>
</comment>
<dbReference type="Gene3D" id="3.30.230.10">
    <property type="match status" value="1"/>
</dbReference>
<accession>A0AAV9CD78</accession>
<keyword evidence="5" id="KW-1185">Reference proteome</keyword>
<dbReference type="Proteomes" id="UP001180020">
    <property type="component" value="Unassembled WGS sequence"/>
</dbReference>
<dbReference type="Pfam" id="PF13481">
    <property type="entry name" value="AAA_25"/>
    <property type="match status" value="1"/>
</dbReference>
<dbReference type="InterPro" id="IPR014721">
    <property type="entry name" value="Ribsml_uS5_D2-typ_fold_subgr"/>
</dbReference>
<feature type="domain" description="AAA+ ATPase" evidence="3">
    <location>
        <begin position="370"/>
        <end position="595"/>
    </location>
</feature>
<sequence length="668" mass="72576">MQIAHHRIPQQALQMRGYRTLLSSKPFKTPNFLSPNLPQKWRLFHLFSHSNQRSNPGAVWAEYDPVSNYCHGEPAMESDGEEERSKKPGESMVLKSRKEKALRIPWVCSSCGSTQSQWWGSCPCCQSHDTLKQQSTVSEADGPQDSPPRRRAVTEPVLAEPEGSAAALPSPVWTSNEPKQVVPKWHAVNEAVLAERDESIAASPIPVWTLNEPKQVVLEETRSRAAERQGLGGKDENLKASRDKKAENPGSGLGDWRAVFKKKGKTAKASWVCTNCGGTPGQWWGNCPYCQSTGTLKQFVASEDSVDGQTNGMKVAESVVRSWLPEKLVVSEPRSLTEVSYGMNQHDWRIPLFGLFGTEISRVLGGGLVPGSLVLVGGDPGIGKSTLLLQVAAMLAEVDISVQRGPVVYVSGEEDILEKIHPLSPRALIVDSIQTVYLRRLAGSAGNVQQVKECTSALLHFAKQTNIPVFLGERYSSHRLLRSVKNRFGSTDELGVFEMSQIGLQAVSNPSEIFLSEHHSDSEILTGLAVAVVLDGSRTFLVEIQALCVSGSTGIRNVNGVKESKADLIIALTETAGDLAVAAAICSSFLEVPIPKGVAFIGEIGLGGELRMVPQMDKRVNAVAKLGYNKCIIPKVAEKSLGALHFDGMAVLGCRNLKEMIRSVFQSA</sequence>
<dbReference type="PANTHER" id="PTHR32472">
    <property type="entry name" value="DNA REPAIR PROTEIN RADA"/>
    <property type="match status" value="1"/>
</dbReference>
<dbReference type="GO" id="GO:0046872">
    <property type="term" value="F:metal ion binding"/>
    <property type="evidence" value="ECO:0007669"/>
    <property type="project" value="UniProtKB-KW"/>
</dbReference>
<dbReference type="SUPFAM" id="SSF54211">
    <property type="entry name" value="Ribosomal protein S5 domain 2-like"/>
    <property type="match status" value="1"/>
</dbReference>
<dbReference type="PRINTS" id="PR01874">
    <property type="entry name" value="DNAREPAIRADA"/>
</dbReference>
<name>A0AAV9CD78_ACOCL</name>
<dbReference type="InterPro" id="IPR041166">
    <property type="entry name" value="Rubredoxin_2"/>
</dbReference>
<evidence type="ECO:0000256" key="2">
    <source>
        <dbReference type="SAM" id="MobiDB-lite"/>
    </source>
</evidence>